<dbReference type="PANTHER" id="PTHR45663:SF11">
    <property type="entry name" value="GEO12009P1"/>
    <property type="match status" value="1"/>
</dbReference>
<organism evidence="11">
    <name type="scientific">uncultured Desulfobacteraceae bacterium</name>
    <dbReference type="NCBI Taxonomy" id="218296"/>
    <lineage>
        <taxon>Bacteria</taxon>
        <taxon>Pseudomonadati</taxon>
        <taxon>Thermodesulfobacteriota</taxon>
        <taxon>Desulfobacteria</taxon>
        <taxon>Desulfobacterales</taxon>
        <taxon>Desulfobacteraceae</taxon>
        <taxon>environmental samples</taxon>
    </lineage>
</organism>
<evidence type="ECO:0000256" key="1">
    <source>
        <dbReference type="ARBA" id="ARBA00008987"/>
    </source>
</evidence>
<dbReference type="InterPro" id="IPR005746">
    <property type="entry name" value="Thioredoxin"/>
</dbReference>
<feature type="domain" description="Thioredoxin" evidence="10">
    <location>
        <begin position="1"/>
        <end position="108"/>
    </location>
</feature>
<evidence type="ECO:0000256" key="9">
    <source>
        <dbReference type="PIRSR" id="PIRSR000077-4"/>
    </source>
</evidence>
<reference evidence="11" key="1">
    <citation type="submission" date="2019-01" db="EMBL/GenBank/DDBJ databases">
        <authorList>
            <consortium name="Genoscope - CEA"/>
            <person name="William W."/>
        </authorList>
    </citation>
    <scope>NUCLEOTIDE SEQUENCE</scope>
    <source>
        <strain evidence="11">CR-1</strain>
    </source>
</reference>
<evidence type="ECO:0000256" key="6">
    <source>
        <dbReference type="NCBIfam" id="TIGR01068"/>
    </source>
</evidence>
<dbReference type="GO" id="GO:0005829">
    <property type="term" value="C:cytosol"/>
    <property type="evidence" value="ECO:0007669"/>
    <property type="project" value="TreeGrafter"/>
</dbReference>
<evidence type="ECO:0000256" key="4">
    <source>
        <dbReference type="ARBA" id="ARBA00023157"/>
    </source>
</evidence>
<feature type="disulfide bond" description="Redox-active" evidence="9">
    <location>
        <begin position="33"/>
        <end position="36"/>
    </location>
</feature>
<accession>A0A484HM53</accession>
<keyword evidence="5 9" id="KW-0676">Redox-active center</keyword>
<dbReference type="CDD" id="cd02947">
    <property type="entry name" value="TRX_family"/>
    <property type="match status" value="1"/>
</dbReference>
<keyword evidence="3" id="KW-0249">Electron transport</keyword>
<feature type="site" description="Deprotonates C-terminal active site Cys" evidence="8">
    <location>
        <position position="27"/>
    </location>
</feature>
<dbReference type="Pfam" id="PF00085">
    <property type="entry name" value="Thioredoxin"/>
    <property type="match status" value="1"/>
</dbReference>
<feature type="active site" description="Nucleophile" evidence="8">
    <location>
        <position position="36"/>
    </location>
</feature>
<name>A0A484HM53_9BACT</name>
<sequence length="108" mass="11983">MSENILEINDDDFEKEILKSDKPALVDFWAPWCGPCKAIGPIVESLAADYNGKVKFAKMNVDDNPATPSQYEIRAIPTLILFKDGQAVEQATGMMAKPKLEELIKQAL</sequence>
<dbReference type="InterPro" id="IPR017937">
    <property type="entry name" value="Thioredoxin_CS"/>
</dbReference>
<evidence type="ECO:0000256" key="3">
    <source>
        <dbReference type="ARBA" id="ARBA00022982"/>
    </source>
</evidence>
<dbReference type="NCBIfam" id="TIGR01068">
    <property type="entry name" value="thioredoxin"/>
    <property type="match status" value="1"/>
</dbReference>
<dbReference type="SUPFAM" id="SSF52833">
    <property type="entry name" value="Thioredoxin-like"/>
    <property type="match status" value="1"/>
</dbReference>
<dbReference type="FunFam" id="3.40.30.10:FF:000001">
    <property type="entry name" value="Thioredoxin"/>
    <property type="match status" value="1"/>
</dbReference>
<dbReference type="PIRSF" id="PIRSF000077">
    <property type="entry name" value="Thioredoxin"/>
    <property type="match status" value="1"/>
</dbReference>
<keyword evidence="2" id="KW-0813">Transport</keyword>
<protein>
    <recommendedName>
        <fullName evidence="6 7">Thioredoxin</fullName>
    </recommendedName>
</protein>
<dbReference type="PANTHER" id="PTHR45663">
    <property type="entry name" value="GEO12009P1"/>
    <property type="match status" value="1"/>
</dbReference>
<dbReference type="AlphaFoldDB" id="A0A484HM53"/>
<keyword evidence="4 9" id="KW-1015">Disulfide bond</keyword>
<evidence type="ECO:0000256" key="2">
    <source>
        <dbReference type="ARBA" id="ARBA00022448"/>
    </source>
</evidence>
<proteinExistence type="inferred from homology"/>
<feature type="site" description="Contributes to redox potential value" evidence="8">
    <location>
        <position position="34"/>
    </location>
</feature>
<dbReference type="EMBL" id="CAACVI010000034">
    <property type="protein sequence ID" value="VEN74666.1"/>
    <property type="molecule type" value="Genomic_DNA"/>
</dbReference>
<dbReference type="PROSITE" id="PS51352">
    <property type="entry name" value="THIOREDOXIN_2"/>
    <property type="match status" value="1"/>
</dbReference>
<dbReference type="InterPro" id="IPR013766">
    <property type="entry name" value="Thioredoxin_domain"/>
</dbReference>
<evidence type="ECO:0000256" key="5">
    <source>
        <dbReference type="ARBA" id="ARBA00023284"/>
    </source>
</evidence>
<feature type="active site" description="Nucleophile" evidence="8">
    <location>
        <position position="33"/>
    </location>
</feature>
<evidence type="ECO:0000313" key="11">
    <source>
        <dbReference type="EMBL" id="VEN74666.1"/>
    </source>
</evidence>
<dbReference type="GO" id="GO:0045454">
    <property type="term" value="P:cell redox homeostasis"/>
    <property type="evidence" value="ECO:0007669"/>
    <property type="project" value="TreeGrafter"/>
</dbReference>
<evidence type="ECO:0000256" key="7">
    <source>
        <dbReference type="PIRNR" id="PIRNR000077"/>
    </source>
</evidence>
<gene>
    <name evidence="11" type="primary">trxA</name>
    <name evidence="11" type="ORF">EPICR_40253</name>
</gene>
<dbReference type="InterPro" id="IPR036249">
    <property type="entry name" value="Thioredoxin-like_sf"/>
</dbReference>
<evidence type="ECO:0000256" key="8">
    <source>
        <dbReference type="PIRSR" id="PIRSR000077-1"/>
    </source>
</evidence>
<comment type="similarity">
    <text evidence="1 7">Belongs to the thioredoxin family.</text>
</comment>
<dbReference type="Gene3D" id="3.40.30.10">
    <property type="entry name" value="Glutaredoxin"/>
    <property type="match status" value="1"/>
</dbReference>
<dbReference type="PRINTS" id="PR00421">
    <property type="entry name" value="THIOREDOXIN"/>
</dbReference>
<dbReference type="PROSITE" id="PS00194">
    <property type="entry name" value="THIOREDOXIN_1"/>
    <property type="match status" value="1"/>
</dbReference>
<dbReference type="GO" id="GO:0015035">
    <property type="term" value="F:protein-disulfide reductase activity"/>
    <property type="evidence" value="ECO:0007669"/>
    <property type="project" value="UniProtKB-UniRule"/>
</dbReference>
<evidence type="ECO:0000259" key="10">
    <source>
        <dbReference type="PROSITE" id="PS51352"/>
    </source>
</evidence>
<feature type="site" description="Contributes to redox potential value" evidence="8">
    <location>
        <position position="35"/>
    </location>
</feature>